<dbReference type="GO" id="GO:0003796">
    <property type="term" value="F:lysozyme activity"/>
    <property type="evidence" value="ECO:0007669"/>
    <property type="project" value="UniProtKB-EC"/>
</dbReference>
<dbReference type="PROSITE" id="PS51904">
    <property type="entry name" value="GLYCOSYL_HYDROL_F25_2"/>
    <property type="match status" value="1"/>
</dbReference>
<dbReference type="EMBL" id="CP039247">
    <property type="protein sequence ID" value="QCB28266.1"/>
    <property type="molecule type" value="Genomic_DNA"/>
</dbReference>
<evidence type="ECO:0000313" key="6">
    <source>
        <dbReference type="Proteomes" id="UP000296352"/>
    </source>
</evidence>
<dbReference type="RefSeq" id="WP_136141029.1">
    <property type="nucleotide sequence ID" value="NZ_CP039247.1"/>
</dbReference>
<keyword evidence="4" id="KW-0732">Signal</keyword>
<comment type="similarity">
    <text evidence="1">Belongs to the glycosyl hydrolase 25 family.</text>
</comment>
<organism evidence="5 6">
    <name type="scientific">Corynebacterium endometrii</name>
    <dbReference type="NCBI Taxonomy" id="2488819"/>
    <lineage>
        <taxon>Bacteria</taxon>
        <taxon>Bacillati</taxon>
        <taxon>Actinomycetota</taxon>
        <taxon>Actinomycetes</taxon>
        <taxon>Mycobacteriales</taxon>
        <taxon>Corynebacteriaceae</taxon>
        <taxon>Corynebacterium</taxon>
    </lineage>
</organism>
<sequence precursor="true">MFKPKGLLSALTALVASAALLFTAQAAPQARALTIGAPSGVDVAGHQHPGGAPINWKTVRADGQSFAFVKASEGIGWTNEFFEEDARGADAAGMKVGSYHYARPASDPRAQAATYAAQIARVPHHSLPPVLDLEVSEGKSPRELIAWTRAFTDELKALTGRTPMIYTYRYFWTDHMANTTQFSEYPLWLAAYQAQAPEPVGGWSKLAFWQRSESGRVNGVTGPVDMNLFNGNDAQLASFAAGNYGNFGGVLNGLVVPGAPDLGEDASLLIGAILALGVGAAAAPAIIEAAKESGLGAQAAGELARFVEDLNAAGELPISELQAMAAGDSTVGDLAILLDNAAHLGGVDSELTLTAAQVDKVANAARGAGVDLPAIDSRAVADALSHAATGR</sequence>
<reference evidence="5 6" key="1">
    <citation type="submission" date="2019-04" db="EMBL/GenBank/DDBJ databases">
        <title>Corynebacterium endometrii sp. nov., isolated from the uterus of a cow with endometritis.</title>
        <authorList>
            <person name="Ballas P."/>
            <person name="Ruckert C."/>
            <person name="Wagener K."/>
            <person name="Drillich M."/>
            <person name="Kaempfer P."/>
            <person name="Busse H.-J."/>
            <person name="Ehling-Schulz M."/>
        </authorList>
    </citation>
    <scope>NUCLEOTIDE SEQUENCE [LARGE SCALE GENOMIC DNA]</scope>
    <source>
        <strain evidence="5 6">LMM-1653</strain>
    </source>
</reference>
<dbReference type="PANTHER" id="PTHR34135">
    <property type="entry name" value="LYSOZYME"/>
    <property type="match status" value="1"/>
</dbReference>
<gene>
    <name evidence="5" type="primary">acm</name>
    <name evidence="5" type="ORF">CENDO_04885</name>
</gene>
<dbReference type="PANTHER" id="PTHR34135:SF2">
    <property type="entry name" value="LYSOZYME"/>
    <property type="match status" value="1"/>
</dbReference>
<dbReference type="CDD" id="cd00599">
    <property type="entry name" value="GH25_muramidase"/>
    <property type="match status" value="1"/>
</dbReference>
<protein>
    <submittedName>
        <fullName evidence="5">Lysozyme M1</fullName>
        <ecNumber evidence="5">3.2.1.17</ecNumber>
    </submittedName>
</protein>
<dbReference type="GO" id="GO:0009253">
    <property type="term" value="P:peptidoglycan catabolic process"/>
    <property type="evidence" value="ECO:0007669"/>
    <property type="project" value="InterPro"/>
</dbReference>
<dbReference type="KEGG" id="cee:CENDO_04885"/>
<evidence type="ECO:0000256" key="2">
    <source>
        <dbReference type="ARBA" id="ARBA00022801"/>
    </source>
</evidence>
<accession>A0A4P7QH02</accession>
<keyword evidence="6" id="KW-1185">Reference proteome</keyword>
<dbReference type="AlphaFoldDB" id="A0A4P7QH02"/>
<feature type="chain" id="PRO_5021011032" evidence="4">
    <location>
        <begin position="27"/>
        <end position="391"/>
    </location>
</feature>
<dbReference type="Pfam" id="PF01183">
    <property type="entry name" value="Glyco_hydro_25"/>
    <property type="match status" value="1"/>
</dbReference>
<evidence type="ECO:0000313" key="5">
    <source>
        <dbReference type="EMBL" id="QCB28266.1"/>
    </source>
</evidence>
<dbReference type="SMART" id="SM00641">
    <property type="entry name" value="Glyco_25"/>
    <property type="match status" value="1"/>
</dbReference>
<name>A0A4P7QH02_9CORY</name>
<feature type="signal peptide" evidence="4">
    <location>
        <begin position="1"/>
        <end position="26"/>
    </location>
</feature>
<dbReference type="GO" id="GO:0016998">
    <property type="term" value="P:cell wall macromolecule catabolic process"/>
    <property type="evidence" value="ECO:0007669"/>
    <property type="project" value="InterPro"/>
</dbReference>
<dbReference type="GO" id="GO:0016052">
    <property type="term" value="P:carbohydrate catabolic process"/>
    <property type="evidence" value="ECO:0007669"/>
    <property type="project" value="TreeGrafter"/>
</dbReference>
<dbReference type="Gene3D" id="3.20.20.80">
    <property type="entry name" value="Glycosidases"/>
    <property type="match status" value="1"/>
</dbReference>
<evidence type="ECO:0000256" key="3">
    <source>
        <dbReference type="ARBA" id="ARBA00023295"/>
    </source>
</evidence>
<dbReference type="InterPro" id="IPR002053">
    <property type="entry name" value="Glyco_hydro_25"/>
</dbReference>
<dbReference type="OrthoDB" id="287365at2"/>
<dbReference type="InterPro" id="IPR018077">
    <property type="entry name" value="Glyco_hydro_fam25_subgr"/>
</dbReference>
<dbReference type="Proteomes" id="UP000296352">
    <property type="component" value="Chromosome"/>
</dbReference>
<dbReference type="InterPro" id="IPR017853">
    <property type="entry name" value="GH"/>
</dbReference>
<proteinExistence type="inferred from homology"/>
<evidence type="ECO:0000256" key="1">
    <source>
        <dbReference type="ARBA" id="ARBA00010646"/>
    </source>
</evidence>
<keyword evidence="2 5" id="KW-0378">Hydrolase</keyword>
<dbReference type="EC" id="3.2.1.17" evidence="5"/>
<dbReference type="SUPFAM" id="SSF51445">
    <property type="entry name" value="(Trans)glycosidases"/>
    <property type="match status" value="1"/>
</dbReference>
<evidence type="ECO:0000256" key="4">
    <source>
        <dbReference type="SAM" id="SignalP"/>
    </source>
</evidence>
<keyword evidence="3 5" id="KW-0326">Glycosidase</keyword>